<proteinExistence type="predicted"/>
<dbReference type="GO" id="GO:0003684">
    <property type="term" value="F:damaged DNA binding"/>
    <property type="evidence" value="ECO:0007669"/>
    <property type="project" value="TreeGrafter"/>
</dbReference>
<evidence type="ECO:0000313" key="3">
    <source>
        <dbReference type="Proteomes" id="UP000218811"/>
    </source>
</evidence>
<gene>
    <name evidence="2" type="ORF">WOLCODRAFT_106435</name>
</gene>
<feature type="compositionally biased region" description="Polar residues" evidence="1">
    <location>
        <begin position="389"/>
        <end position="399"/>
    </location>
</feature>
<evidence type="ECO:0000313" key="2">
    <source>
        <dbReference type="EMBL" id="PCH34712.1"/>
    </source>
</evidence>
<reference evidence="2 3" key="1">
    <citation type="journal article" date="2012" name="Science">
        <title>The Paleozoic origin of enzymatic lignin decomposition reconstructed from 31 fungal genomes.</title>
        <authorList>
            <person name="Floudas D."/>
            <person name="Binder M."/>
            <person name="Riley R."/>
            <person name="Barry K."/>
            <person name="Blanchette R.A."/>
            <person name="Henrissat B."/>
            <person name="Martinez A.T."/>
            <person name="Otillar R."/>
            <person name="Spatafora J.W."/>
            <person name="Yadav J.S."/>
            <person name="Aerts A."/>
            <person name="Benoit I."/>
            <person name="Boyd A."/>
            <person name="Carlson A."/>
            <person name="Copeland A."/>
            <person name="Coutinho P.M."/>
            <person name="de Vries R.P."/>
            <person name="Ferreira P."/>
            <person name="Findley K."/>
            <person name="Foster B."/>
            <person name="Gaskell J."/>
            <person name="Glotzer D."/>
            <person name="Gorecki P."/>
            <person name="Heitman J."/>
            <person name="Hesse C."/>
            <person name="Hori C."/>
            <person name="Igarashi K."/>
            <person name="Jurgens J.A."/>
            <person name="Kallen N."/>
            <person name="Kersten P."/>
            <person name="Kohler A."/>
            <person name="Kuees U."/>
            <person name="Kumar T.K.A."/>
            <person name="Kuo A."/>
            <person name="LaButti K."/>
            <person name="Larrondo L.F."/>
            <person name="Lindquist E."/>
            <person name="Ling A."/>
            <person name="Lombard V."/>
            <person name="Lucas S."/>
            <person name="Lundell T."/>
            <person name="Martin R."/>
            <person name="McLaughlin D.J."/>
            <person name="Morgenstern I."/>
            <person name="Morin E."/>
            <person name="Murat C."/>
            <person name="Nagy L.G."/>
            <person name="Nolan M."/>
            <person name="Ohm R.A."/>
            <person name="Patyshakuliyeva A."/>
            <person name="Rokas A."/>
            <person name="Ruiz-Duenas F.J."/>
            <person name="Sabat G."/>
            <person name="Salamov A."/>
            <person name="Samejima M."/>
            <person name="Schmutz J."/>
            <person name="Slot J.C."/>
            <person name="St John F."/>
            <person name="Stenlid J."/>
            <person name="Sun H."/>
            <person name="Sun S."/>
            <person name="Syed K."/>
            <person name="Tsang A."/>
            <person name="Wiebenga A."/>
            <person name="Young D."/>
            <person name="Pisabarro A."/>
            <person name="Eastwood D.C."/>
            <person name="Martin F."/>
            <person name="Cullen D."/>
            <person name="Grigoriev I.V."/>
            <person name="Hibbett D.S."/>
        </authorList>
    </citation>
    <scope>NUCLEOTIDE SEQUENCE [LARGE SCALE GENOMIC DNA]</scope>
    <source>
        <strain evidence="2 3">MD-104</strain>
    </source>
</reference>
<sequence>MWVLRGPFDGKEGDENTPTKDKLLKTGTSYVVGRKEQDLIIRHKKISRKHVRFVISDFPEDKLADPDFVPQLWLEVLSDKKEVSRKLERPKTGEVFSVTSGSAQFEMEDGDVVHMVTGIPVTVRWERISCYLPSTKGTPAISLQACASVGISITPAPHNGVTHHLTLSYTLTPEIAQSLLTAAHLVKPDWLCELLRRGESSHGRSALEDTYSLPDPASYPPSFSPSLPQSPSLRKHALWRPDEGRAGMLRELRFIFLGEKGREVREVMRDAVKVGGAEYECCSVEGGRRALHQVLARGAARDGDKRMVLVADEQKVKAAVGEDGWREFKEEAEIFELRFVRQEQVIEAIVRIDIARINEGGKAAISSAPTSTLPDVIPNTYPEEPSIPPNTSKAISQVESTRKEAPQRASSPEPAAVPEASIPESAPAAETPIVRMPPIRRVGRQRIPILGIDDLPLMLDTSDDALVTPVADLGTGTTSRPAESEAPASASTDIPLPTASQRAPRRPLKRRASTQTPISSLFALDEHATMHEEEPKHKRFKALYEASDPDRYTQSAFGTQSGVNFDGSDLYSQLPRGPTGESATQSETGISQLLGGGVSRLAAVAEEEEESQSAAQMQTQMDSGLTQTFEKMGPGTKRKRQATTGDGDVEMAEGTQPNAKRRAIENFHAVRTTLQQSQPSTVIPTQPTITPTQSTFKSSEARLAQKAQSQKLSGAAAGKPDTDEAFLTAVASTRRGKKAEDTFDREFNNLRISKPELEHDQEQTEWAVLDDFGNDGNVRGNFMVIVEMDLPRRSEGPGSVLRASGGRTDWEGRPDFKKFKRKALPGRQRTVDLFVDDQDDYGMGPQYWKDSAPHLQSKTHKEPTAEPELSAPTRAQSQRPSTQPRTQSKRKGKEITRDDSDEETAVPASAPTSSIPARSTSRASSVIPAPVRRVQSRQKAQPLFIESDEDDGEASQKAVFESDGASEMRLEEIDSDLDGGMSSTLKSSSVAGPSESQASRRSARTKKPTAVAVVADDSDHGGMFKGFGVKRRTRRK</sequence>
<feature type="compositionally biased region" description="Basic and acidic residues" evidence="1">
    <location>
        <begin position="8"/>
        <end position="20"/>
    </location>
</feature>
<feature type="compositionally biased region" description="Low complexity" evidence="1">
    <location>
        <begin position="479"/>
        <end position="491"/>
    </location>
</feature>
<feature type="region of interest" description="Disordered" evidence="1">
    <location>
        <begin position="1"/>
        <end position="20"/>
    </location>
</feature>
<dbReference type="PANTHER" id="PTHR12162:SF0">
    <property type="entry name" value="NIBRIN"/>
    <property type="match status" value="1"/>
</dbReference>
<dbReference type="Proteomes" id="UP000218811">
    <property type="component" value="Unassembled WGS sequence"/>
</dbReference>
<protein>
    <submittedName>
        <fullName evidence="2">Uncharacterized protein</fullName>
    </submittedName>
</protein>
<dbReference type="Gene3D" id="2.60.200.20">
    <property type="match status" value="1"/>
</dbReference>
<feature type="region of interest" description="Disordered" evidence="1">
    <location>
        <begin position="837"/>
        <end position="1036"/>
    </location>
</feature>
<evidence type="ECO:0000256" key="1">
    <source>
        <dbReference type="SAM" id="MobiDB-lite"/>
    </source>
</evidence>
<dbReference type="EMBL" id="KB467832">
    <property type="protein sequence ID" value="PCH34712.1"/>
    <property type="molecule type" value="Genomic_DNA"/>
</dbReference>
<dbReference type="OrthoDB" id="552194at2759"/>
<accession>A0A2H3IXK7</accession>
<feature type="compositionally biased region" description="Basic and acidic residues" evidence="1">
    <location>
        <begin position="808"/>
        <end position="817"/>
    </location>
</feature>
<feature type="region of interest" description="Disordered" evidence="1">
    <location>
        <begin position="470"/>
        <end position="516"/>
    </location>
</feature>
<feature type="region of interest" description="Disordered" evidence="1">
    <location>
        <begin position="794"/>
        <end position="823"/>
    </location>
</feature>
<feature type="compositionally biased region" description="Polar residues" evidence="1">
    <location>
        <begin position="910"/>
        <end position="924"/>
    </location>
</feature>
<feature type="compositionally biased region" description="Low complexity" evidence="1">
    <location>
        <begin position="675"/>
        <end position="695"/>
    </location>
</feature>
<feature type="compositionally biased region" description="Polar residues" evidence="1">
    <location>
        <begin position="873"/>
        <end position="886"/>
    </location>
</feature>
<dbReference type="GO" id="GO:0030870">
    <property type="term" value="C:Mre11 complex"/>
    <property type="evidence" value="ECO:0007669"/>
    <property type="project" value="InterPro"/>
</dbReference>
<dbReference type="AlphaFoldDB" id="A0A2H3IXK7"/>
<feature type="region of interest" description="Disordered" evidence="1">
    <location>
        <begin position="627"/>
        <end position="659"/>
    </location>
</feature>
<feature type="compositionally biased region" description="Basic residues" evidence="1">
    <location>
        <begin position="503"/>
        <end position="512"/>
    </location>
</feature>
<feature type="region of interest" description="Disordered" evidence="1">
    <location>
        <begin position="674"/>
        <end position="696"/>
    </location>
</feature>
<dbReference type="PANTHER" id="PTHR12162">
    <property type="entry name" value="NIBRIN-RELATED"/>
    <property type="match status" value="1"/>
</dbReference>
<feature type="region of interest" description="Disordered" evidence="1">
    <location>
        <begin position="380"/>
        <end position="432"/>
    </location>
</feature>
<dbReference type="GO" id="GO:0007095">
    <property type="term" value="P:mitotic G2 DNA damage checkpoint signaling"/>
    <property type="evidence" value="ECO:0007669"/>
    <property type="project" value="InterPro"/>
</dbReference>
<keyword evidence="3" id="KW-1185">Reference proteome</keyword>
<organism evidence="2 3">
    <name type="scientific">Wolfiporia cocos (strain MD-104)</name>
    <name type="common">Brown rot fungus</name>
    <dbReference type="NCBI Taxonomy" id="742152"/>
    <lineage>
        <taxon>Eukaryota</taxon>
        <taxon>Fungi</taxon>
        <taxon>Dikarya</taxon>
        <taxon>Basidiomycota</taxon>
        <taxon>Agaricomycotina</taxon>
        <taxon>Agaricomycetes</taxon>
        <taxon>Polyporales</taxon>
        <taxon>Phaeolaceae</taxon>
        <taxon>Wolfiporia</taxon>
    </lineage>
</organism>
<dbReference type="STRING" id="742152.A0A2H3IXK7"/>
<feature type="compositionally biased region" description="Low complexity" evidence="1">
    <location>
        <begin position="409"/>
        <end position="430"/>
    </location>
</feature>
<feature type="compositionally biased region" description="Polar residues" evidence="1">
    <location>
        <begin position="981"/>
        <end position="1000"/>
    </location>
</feature>
<dbReference type="InterPro" id="IPR040227">
    <property type="entry name" value="Nibrin-rel"/>
</dbReference>
<dbReference type="OMA" id="WEPNEER"/>
<name>A0A2H3IXK7_WOLCO</name>
<dbReference type="GO" id="GO:0000724">
    <property type="term" value="P:double-strand break repair via homologous recombination"/>
    <property type="evidence" value="ECO:0007669"/>
    <property type="project" value="TreeGrafter"/>
</dbReference>